<evidence type="ECO:0000256" key="2">
    <source>
        <dbReference type="SAM" id="Phobius"/>
    </source>
</evidence>
<evidence type="ECO:0000313" key="4">
    <source>
        <dbReference type="Proteomes" id="UP001430584"/>
    </source>
</evidence>
<feature type="transmembrane region" description="Helical" evidence="2">
    <location>
        <begin position="17"/>
        <end position="37"/>
    </location>
</feature>
<keyword evidence="2" id="KW-1133">Transmembrane helix</keyword>
<keyword evidence="2" id="KW-0812">Transmembrane</keyword>
<evidence type="ECO:0000256" key="1">
    <source>
        <dbReference type="SAM" id="MobiDB-lite"/>
    </source>
</evidence>
<feature type="compositionally biased region" description="Pro residues" evidence="1">
    <location>
        <begin position="469"/>
        <end position="483"/>
    </location>
</feature>
<feature type="compositionally biased region" description="Pro residues" evidence="1">
    <location>
        <begin position="443"/>
        <end position="452"/>
    </location>
</feature>
<dbReference type="RefSeq" id="XP_066631571.1">
    <property type="nucleotide sequence ID" value="XM_066777476.1"/>
</dbReference>
<proteinExistence type="predicted"/>
<keyword evidence="2" id="KW-0472">Membrane</keyword>
<protein>
    <recommendedName>
        <fullName evidence="5">BTB domain-containing protein</fullName>
    </recommendedName>
</protein>
<dbReference type="EMBL" id="JAJVCZ030000006">
    <property type="protein sequence ID" value="KAL0258542.1"/>
    <property type="molecule type" value="Genomic_DNA"/>
</dbReference>
<feature type="region of interest" description="Disordered" evidence="1">
    <location>
        <begin position="438"/>
        <end position="610"/>
    </location>
</feature>
<accession>A0ABR3CD36</accession>
<organism evidence="3 4">
    <name type="scientific">Diplodia seriata</name>
    <dbReference type="NCBI Taxonomy" id="420778"/>
    <lineage>
        <taxon>Eukaryota</taxon>
        <taxon>Fungi</taxon>
        <taxon>Dikarya</taxon>
        <taxon>Ascomycota</taxon>
        <taxon>Pezizomycotina</taxon>
        <taxon>Dothideomycetes</taxon>
        <taxon>Dothideomycetes incertae sedis</taxon>
        <taxon>Botryosphaeriales</taxon>
        <taxon>Botryosphaeriaceae</taxon>
        <taxon>Diplodia</taxon>
    </lineage>
</organism>
<dbReference type="GeneID" id="92010124"/>
<sequence length="710" mass="75373">MPAHATLTHLSTAALRLALLFALPFTLLVLVLLRLSASLPSRRRRQRQPATSGRQTILLTTNSARSNTCALSLARALHARGHYAVAVAHALPDPPSRRFPLSLLLNPSSLLPPATSFSAAVASAHRLHIPAAPLRVRHADPDDDSASSLYEHEVLGVILRLRPSVWVPCELLVDGGGGGDAALREAVGLLRETLGREAERGRPRVRCGVLAPEGAVAGFMQGDEAFGRLVEELGCAAEAVEPRGEDVVVRRRGEVHGMLHAGRKQGKKWVLEARESDVAGEVQRVELPVGDGDSLNDTYECLARLDVSDARPWVMREAVEVEAEGGEAYRAHAVVLNGAVRAFAASRAADAADETAGRLFLEPSSPLHVSIHAFVDAFVAALPGHPPAPLAIDITVRTSPTPTGTATSIHPTRCSWTLPPLSAPPFSTAIASLVSSIASSSSLPPPPPPPGQKRPTSTDEAVSAQNGRLPPPPPPDLHTPPTSPVLNPLVTRFVASTLPPTPPGSPDSRRSRSADTSPPRQHHHSKKREFAPLPLPQTPSTPPPPAPLGWSSRPGSSGSSIGGGGDGGSSSSSTHLELSVAVAPKQKLADVPTSTPPPPAKRRAADDAVTDKVSSSSADLVYGVAGTYSLPRTLRAYVLLPLLELLLLRRPVRRGVVAVVQGWAVVVERVLLPGQGAWVEEGGGWWWWWGDRWDLAPWVWEWGVRWAVGV</sequence>
<evidence type="ECO:0008006" key="5">
    <source>
        <dbReference type="Google" id="ProtNLM"/>
    </source>
</evidence>
<reference evidence="3 4" key="1">
    <citation type="submission" date="2024-02" db="EMBL/GenBank/DDBJ databases">
        <title>De novo assembly and annotation of 12 fungi associated with fruit tree decline syndrome in Ontario, Canada.</title>
        <authorList>
            <person name="Sulman M."/>
            <person name="Ellouze W."/>
            <person name="Ilyukhin E."/>
        </authorList>
    </citation>
    <scope>NUCLEOTIDE SEQUENCE [LARGE SCALE GENOMIC DNA]</scope>
    <source>
        <strain evidence="3 4">FDS-637</strain>
    </source>
</reference>
<feature type="compositionally biased region" description="Polar residues" evidence="1">
    <location>
        <begin position="454"/>
        <end position="466"/>
    </location>
</feature>
<comment type="caution">
    <text evidence="3">The sequence shown here is derived from an EMBL/GenBank/DDBJ whole genome shotgun (WGS) entry which is preliminary data.</text>
</comment>
<feature type="compositionally biased region" description="Pro residues" evidence="1">
    <location>
        <begin position="533"/>
        <end position="547"/>
    </location>
</feature>
<dbReference type="Proteomes" id="UP001430584">
    <property type="component" value="Unassembled WGS sequence"/>
</dbReference>
<gene>
    <name evidence="3" type="ORF">SLS55_006039</name>
</gene>
<name>A0ABR3CD36_9PEZI</name>
<feature type="compositionally biased region" description="Low complexity" evidence="1">
    <location>
        <begin position="548"/>
        <end position="559"/>
    </location>
</feature>
<keyword evidence="4" id="KW-1185">Reference proteome</keyword>
<evidence type="ECO:0000313" key="3">
    <source>
        <dbReference type="EMBL" id="KAL0258542.1"/>
    </source>
</evidence>